<organism evidence="1 2">
    <name type="scientific">Lepagella muris</name>
    <dbReference type="NCBI Taxonomy" id="3032870"/>
    <lineage>
        <taxon>Bacteria</taxon>
        <taxon>Pseudomonadati</taxon>
        <taxon>Bacteroidota</taxon>
        <taxon>Bacteroidia</taxon>
        <taxon>Bacteroidales</taxon>
        <taxon>Muribaculaceae</taxon>
        <taxon>Lepagella</taxon>
    </lineage>
</organism>
<keyword evidence="2" id="KW-1185">Reference proteome</keyword>
<reference evidence="1" key="1">
    <citation type="submission" date="2019-04" db="EMBL/GenBank/DDBJ databases">
        <title>Microbes associate with the intestines of laboratory mice.</title>
        <authorList>
            <person name="Navarre W."/>
            <person name="Wong E."/>
            <person name="Huang K."/>
            <person name="Tropini C."/>
            <person name="Ng K."/>
            <person name="Yu B."/>
        </authorList>
    </citation>
    <scope>NUCLEOTIDE SEQUENCE</scope>
    <source>
        <strain evidence="1">NM04_E33</strain>
    </source>
</reference>
<accession>A0AC61RDY4</accession>
<comment type="caution">
    <text evidence="1">The sequence shown here is derived from an EMBL/GenBank/DDBJ whole genome shotgun (WGS) entry which is preliminary data.</text>
</comment>
<dbReference type="EMBL" id="SRYB01000021">
    <property type="protein sequence ID" value="TGY77684.1"/>
    <property type="molecule type" value="Genomic_DNA"/>
</dbReference>
<gene>
    <name evidence="1" type="ORF">E5331_13320</name>
</gene>
<dbReference type="Proteomes" id="UP000306319">
    <property type="component" value="Unassembled WGS sequence"/>
</dbReference>
<name>A0AC61RDY4_9BACT</name>
<evidence type="ECO:0000313" key="2">
    <source>
        <dbReference type="Proteomes" id="UP000306319"/>
    </source>
</evidence>
<protein>
    <submittedName>
        <fullName evidence="1">RagB/SusD family nutrient uptake outer membrane protein</fullName>
    </submittedName>
</protein>
<evidence type="ECO:0000313" key="1">
    <source>
        <dbReference type="EMBL" id="TGY77684.1"/>
    </source>
</evidence>
<sequence>MKKFIYSVAVLLFGMTATSCEDFLDKTPFDRVDPQTNVTDEVAEALANACYVPLRSSNLYNQRIWGLDIVAGNSNVGAGGGDDGIETIQCANFNTLSDNAMALYMWRSPWIGIAQCNNLLKALKSENEVSEMIATRSEGEALFLRAHYYYILARLFGGVPLRLEPYDPDTSSAIARASLADTYTQIIADCSRAAELLPAKADYSEHELGRACKDAALYMLADIYLTLAPSNPEYYQDVVDICNEITSLGYNLASCPYADNFNCPVRNGAESIFEVQYSGSTESDFWGNTPYASWLSTFMGPRGSNMVAGGWGWNQPTQEFIDQYEDGDLRKPITVFYEGCPDWEGMPYRPSYSNTGYNVRKFLVSKTISPETNTSPANFVVYRYAGVLLMQAEALNELGMTSSAAAPVNEVRKRAGLPALSSSLSKDAMREAIIHERRMELAFEGHRWFDMIRLDNGDYAVKFLHSIGKTNATKERLLFPIPQTEMDANPLMTQNPGY</sequence>
<proteinExistence type="predicted"/>